<sequence length="161" mass="17468">MSFSASHGLVPISPRTPSLISHQTRQLRKPLSSSRLSPTFPMKLSPTTLPGALRQEAGRVRRAWSALGPAPGVWAPARDPRFAPGTPRLGAAAWGCWGGGRCRRPGWGVGRVRDAMLCFIQIEGKTLQAKGLQTCFIAIFILLLSPGTEPTLAQVYRKLRT</sequence>
<evidence type="ECO:0000313" key="2">
    <source>
        <dbReference type="EMBL" id="KAF6429706.1"/>
    </source>
</evidence>
<proteinExistence type="predicted"/>
<name>A0A7J8E362_MOLMO</name>
<evidence type="ECO:0000256" key="1">
    <source>
        <dbReference type="SAM" id="MobiDB-lite"/>
    </source>
</evidence>
<accession>A0A7J8E362</accession>
<protein>
    <submittedName>
        <fullName evidence="2">Uncharacterized protein</fullName>
    </submittedName>
</protein>
<feature type="compositionally biased region" description="Polar residues" evidence="1">
    <location>
        <begin position="15"/>
        <end position="24"/>
    </location>
</feature>
<dbReference type="Proteomes" id="UP000550707">
    <property type="component" value="Unassembled WGS sequence"/>
</dbReference>
<feature type="compositionally biased region" description="Low complexity" evidence="1">
    <location>
        <begin position="29"/>
        <end position="38"/>
    </location>
</feature>
<feature type="region of interest" description="Disordered" evidence="1">
    <location>
        <begin position="14"/>
        <end position="51"/>
    </location>
</feature>
<evidence type="ECO:0000313" key="3">
    <source>
        <dbReference type="Proteomes" id="UP000550707"/>
    </source>
</evidence>
<dbReference type="InParanoid" id="A0A7J8E362"/>
<dbReference type="AlphaFoldDB" id="A0A7J8E362"/>
<comment type="caution">
    <text evidence="2">The sequence shown here is derived from an EMBL/GenBank/DDBJ whole genome shotgun (WGS) entry which is preliminary data.</text>
</comment>
<organism evidence="2 3">
    <name type="scientific">Molossus molossus</name>
    <name type="common">Pallas' mastiff bat</name>
    <name type="synonym">Vespertilio molossus</name>
    <dbReference type="NCBI Taxonomy" id="27622"/>
    <lineage>
        <taxon>Eukaryota</taxon>
        <taxon>Metazoa</taxon>
        <taxon>Chordata</taxon>
        <taxon>Craniata</taxon>
        <taxon>Vertebrata</taxon>
        <taxon>Euteleostomi</taxon>
        <taxon>Mammalia</taxon>
        <taxon>Eutheria</taxon>
        <taxon>Laurasiatheria</taxon>
        <taxon>Chiroptera</taxon>
        <taxon>Yangochiroptera</taxon>
        <taxon>Molossidae</taxon>
        <taxon>Molossus</taxon>
    </lineage>
</organism>
<reference evidence="2 3" key="1">
    <citation type="journal article" date="2020" name="Nature">
        <title>Six reference-quality genomes reveal evolution of bat adaptations.</title>
        <authorList>
            <person name="Jebb D."/>
            <person name="Huang Z."/>
            <person name="Pippel M."/>
            <person name="Hughes G.M."/>
            <person name="Lavrichenko K."/>
            <person name="Devanna P."/>
            <person name="Winkler S."/>
            <person name="Jermiin L.S."/>
            <person name="Skirmuntt E.C."/>
            <person name="Katzourakis A."/>
            <person name="Burkitt-Gray L."/>
            <person name="Ray D.A."/>
            <person name="Sullivan K.A.M."/>
            <person name="Roscito J.G."/>
            <person name="Kirilenko B.M."/>
            <person name="Davalos L.M."/>
            <person name="Corthals A.P."/>
            <person name="Power M.L."/>
            <person name="Jones G."/>
            <person name="Ransome R.D."/>
            <person name="Dechmann D.K.N."/>
            <person name="Locatelli A.G."/>
            <person name="Puechmaille S.J."/>
            <person name="Fedrigo O."/>
            <person name="Jarvis E.D."/>
            <person name="Hiller M."/>
            <person name="Vernes S.C."/>
            <person name="Myers E.W."/>
            <person name="Teeling E.C."/>
        </authorList>
    </citation>
    <scope>NUCLEOTIDE SEQUENCE [LARGE SCALE GENOMIC DNA]</scope>
    <source>
        <strain evidence="2">MMolMol1</strain>
        <tissue evidence="2">Muscle</tissue>
    </source>
</reference>
<dbReference type="EMBL" id="JACASF010000015">
    <property type="protein sequence ID" value="KAF6429706.1"/>
    <property type="molecule type" value="Genomic_DNA"/>
</dbReference>
<keyword evidence="3" id="KW-1185">Reference proteome</keyword>
<gene>
    <name evidence="2" type="ORF">HJG59_009037</name>
</gene>